<evidence type="ECO:0000313" key="2">
    <source>
        <dbReference type="EMBL" id="KAG0150151.1"/>
    </source>
</evidence>
<evidence type="ECO:0000259" key="1">
    <source>
        <dbReference type="PROSITE" id="PS50086"/>
    </source>
</evidence>
<evidence type="ECO:0000313" key="3">
    <source>
        <dbReference type="Proteomes" id="UP000886653"/>
    </source>
</evidence>
<dbReference type="SUPFAM" id="SSF47923">
    <property type="entry name" value="Ypt/Rab-GAP domain of gyp1p"/>
    <property type="match status" value="2"/>
</dbReference>
<dbReference type="InterPro" id="IPR000195">
    <property type="entry name" value="Rab-GAP-TBC_dom"/>
</dbReference>
<dbReference type="Gene3D" id="1.10.8.270">
    <property type="entry name" value="putative rabgap domain of human tbc1 domain family member 14 like domains"/>
    <property type="match status" value="1"/>
</dbReference>
<dbReference type="Pfam" id="PF00566">
    <property type="entry name" value="RabGAP-TBC"/>
    <property type="match status" value="1"/>
</dbReference>
<dbReference type="FunFam" id="1.10.8.270:FF:000026">
    <property type="entry name" value="TBC (Tre-2/Bub2/Cdc16) domain family"/>
    <property type="match status" value="1"/>
</dbReference>
<sequence length="295" mass="33637">MGLNQETKEDWKKFKSLILKGIPISLRSKIWLECSGANEIKEPGYYDELLEIHKNETGMALNQIECDVTRTLPTNIYFGGDGPGVNKLRRVLTAMSWHNPIVGYCQGMNMVAATLLLTIPNEEDAFWILVCIVEKILPNEFYTTNLLSSQADQRVLKDLVEKHLPELWQHFENLEVELAAITFGWFLSLFADALPIQTLLRVFDIFLIEGPITLFKISLSLLKFNQVEILSNDSPASLYSYMRGSMTLSSHNSDGLINLAFNHLDFNCIKNKEIVILREFYLNQLRDEMGLVTNG</sequence>
<dbReference type="AlphaFoldDB" id="A0A9P6NV71"/>
<dbReference type="SMART" id="SM00164">
    <property type="entry name" value="TBC"/>
    <property type="match status" value="1"/>
</dbReference>
<organism evidence="2 3">
    <name type="scientific">Cronartium quercuum f. sp. fusiforme G11</name>
    <dbReference type="NCBI Taxonomy" id="708437"/>
    <lineage>
        <taxon>Eukaryota</taxon>
        <taxon>Fungi</taxon>
        <taxon>Dikarya</taxon>
        <taxon>Basidiomycota</taxon>
        <taxon>Pucciniomycotina</taxon>
        <taxon>Pucciniomycetes</taxon>
        <taxon>Pucciniales</taxon>
        <taxon>Coleosporiaceae</taxon>
        <taxon>Cronartium</taxon>
    </lineage>
</organism>
<name>A0A9P6NV71_9BASI</name>
<dbReference type="EMBL" id="MU167222">
    <property type="protein sequence ID" value="KAG0150151.1"/>
    <property type="molecule type" value="Genomic_DNA"/>
</dbReference>
<dbReference type="PANTHER" id="PTHR47219">
    <property type="entry name" value="RAB GTPASE-ACTIVATING PROTEIN 1-LIKE"/>
    <property type="match status" value="1"/>
</dbReference>
<dbReference type="PROSITE" id="PS50086">
    <property type="entry name" value="TBC_RABGAP"/>
    <property type="match status" value="1"/>
</dbReference>
<dbReference type="OrthoDB" id="2506718at2759"/>
<dbReference type="Proteomes" id="UP000886653">
    <property type="component" value="Unassembled WGS sequence"/>
</dbReference>
<keyword evidence="3" id="KW-1185">Reference proteome</keyword>
<proteinExistence type="predicted"/>
<dbReference type="GO" id="GO:0031267">
    <property type="term" value="F:small GTPase binding"/>
    <property type="evidence" value="ECO:0007669"/>
    <property type="project" value="TreeGrafter"/>
</dbReference>
<accession>A0A9P6NV71</accession>
<dbReference type="PANTHER" id="PTHR47219:SF20">
    <property type="entry name" value="TBC1 DOMAIN FAMILY MEMBER 2B"/>
    <property type="match status" value="1"/>
</dbReference>
<dbReference type="InterPro" id="IPR050302">
    <property type="entry name" value="Rab_GAP_TBC_domain"/>
</dbReference>
<dbReference type="InterPro" id="IPR035969">
    <property type="entry name" value="Rab-GAP_TBC_sf"/>
</dbReference>
<dbReference type="Gene3D" id="1.10.472.80">
    <property type="entry name" value="Ypt/Rab-GAP domain of gyp1p, domain 3"/>
    <property type="match status" value="1"/>
</dbReference>
<comment type="caution">
    <text evidence="2">The sequence shown here is derived from an EMBL/GenBank/DDBJ whole genome shotgun (WGS) entry which is preliminary data.</text>
</comment>
<protein>
    <recommendedName>
        <fullName evidence="1">Rab-GAP TBC domain-containing protein</fullName>
    </recommendedName>
</protein>
<feature type="domain" description="Rab-GAP TBC" evidence="1">
    <location>
        <begin position="21"/>
        <end position="210"/>
    </location>
</feature>
<dbReference type="GO" id="GO:0005096">
    <property type="term" value="F:GTPase activator activity"/>
    <property type="evidence" value="ECO:0007669"/>
    <property type="project" value="TreeGrafter"/>
</dbReference>
<gene>
    <name evidence="2" type="ORF">CROQUDRAFT_38869</name>
</gene>
<reference evidence="2" key="1">
    <citation type="submission" date="2013-11" db="EMBL/GenBank/DDBJ databases">
        <title>Genome sequence of the fusiform rust pathogen reveals effectors for host alternation and coevolution with pine.</title>
        <authorList>
            <consortium name="DOE Joint Genome Institute"/>
            <person name="Smith K."/>
            <person name="Pendleton A."/>
            <person name="Kubisiak T."/>
            <person name="Anderson C."/>
            <person name="Salamov A."/>
            <person name="Aerts A."/>
            <person name="Riley R."/>
            <person name="Clum A."/>
            <person name="Lindquist E."/>
            <person name="Ence D."/>
            <person name="Campbell M."/>
            <person name="Kronenberg Z."/>
            <person name="Feau N."/>
            <person name="Dhillon B."/>
            <person name="Hamelin R."/>
            <person name="Burleigh J."/>
            <person name="Smith J."/>
            <person name="Yandell M."/>
            <person name="Nelson C."/>
            <person name="Grigoriev I."/>
            <person name="Davis J."/>
        </authorList>
    </citation>
    <scope>NUCLEOTIDE SEQUENCE</scope>
    <source>
        <strain evidence="2">G11</strain>
    </source>
</reference>